<dbReference type="InterPro" id="IPR007627">
    <property type="entry name" value="RNA_pol_sigma70_r2"/>
</dbReference>
<comment type="similarity">
    <text evidence="1">Belongs to the sigma-70 factor family.</text>
</comment>
<dbReference type="InterPro" id="IPR014284">
    <property type="entry name" value="RNA_pol_sigma-70_dom"/>
</dbReference>
<dbReference type="Pfam" id="PF04539">
    <property type="entry name" value="Sigma70_r3"/>
    <property type="match status" value="1"/>
</dbReference>
<dbReference type="AlphaFoldDB" id="A0AAP0BCD3"/>
<evidence type="ECO:0000313" key="8">
    <source>
        <dbReference type="EMBL" id="KAK8935676.1"/>
    </source>
</evidence>
<dbReference type="GO" id="GO:0003677">
    <property type="term" value="F:DNA binding"/>
    <property type="evidence" value="ECO:0007669"/>
    <property type="project" value="UniProtKB-KW"/>
</dbReference>
<feature type="domain" description="RNA polymerase sigma-70" evidence="6">
    <location>
        <begin position="375"/>
        <end position="388"/>
    </location>
</feature>
<dbReference type="CDD" id="cd06171">
    <property type="entry name" value="Sigma70_r4"/>
    <property type="match status" value="1"/>
</dbReference>
<evidence type="ECO:0000259" key="7">
    <source>
        <dbReference type="PROSITE" id="PS00716"/>
    </source>
</evidence>
<comment type="caution">
    <text evidence="8">The sequence shown here is derived from an EMBL/GenBank/DDBJ whole genome shotgun (WGS) entry which is preliminary data.</text>
</comment>
<reference evidence="8 9" key="1">
    <citation type="journal article" date="2022" name="Nat. Plants">
        <title>Genomes of leafy and leafless Platanthera orchids illuminate the evolution of mycoheterotrophy.</title>
        <authorList>
            <person name="Li M.H."/>
            <person name="Liu K.W."/>
            <person name="Li Z."/>
            <person name="Lu H.C."/>
            <person name="Ye Q.L."/>
            <person name="Zhang D."/>
            <person name="Wang J.Y."/>
            <person name="Li Y.F."/>
            <person name="Zhong Z.M."/>
            <person name="Liu X."/>
            <person name="Yu X."/>
            <person name="Liu D.K."/>
            <person name="Tu X.D."/>
            <person name="Liu B."/>
            <person name="Hao Y."/>
            <person name="Liao X.Y."/>
            <person name="Jiang Y.T."/>
            <person name="Sun W.H."/>
            <person name="Chen J."/>
            <person name="Chen Y.Q."/>
            <person name="Ai Y."/>
            <person name="Zhai J.W."/>
            <person name="Wu S.S."/>
            <person name="Zhou Z."/>
            <person name="Hsiao Y.Y."/>
            <person name="Wu W.L."/>
            <person name="Chen Y.Y."/>
            <person name="Lin Y.F."/>
            <person name="Hsu J.L."/>
            <person name="Li C.Y."/>
            <person name="Wang Z.W."/>
            <person name="Zhao X."/>
            <person name="Zhong W.Y."/>
            <person name="Ma X.K."/>
            <person name="Ma L."/>
            <person name="Huang J."/>
            <person name="Chen G.Z."/>
            <person name="Huang M.Z."/>
            <person name="Huang L."/>
            <person name="Peng D.H."/>
            <person name="Luo Y.B."/>
            <person name="Zou S.Q."/>
            <person name="Chen S.P."/>
            <person name="Lan S."/>
            <person name="Tsai W.C."/>
            <person name="Van de Peer Y."/>
            <person name="Liu Z.J."/>
        </authorList>
    </citation>
    <scope>NUCLEOTIDE SEQUENCE [LARGE SCALE GENOMIC DNA]</scope>
    <source>
        <strain evidence="8">Lor287</strain>
    </source>
</reference>
<dbReference type="InterPro" id="IPR007630">
    <property type="entry name" value="RNA_pol_sigma70_r4"/>
</dbReference>
<dbReference type="PROSITE" id="PS00715">
    <property type="entry name" value="SIGMA70_1"/>
    <property type="match status" value="1"/>
</dbReference>
<gene>
    <name evidence="8" type="ORF">KSP39_PZI013061</name>
</gene>
<dbReference type="PANTHER" id="PTHR30603">
    <property type="entry name" value="RNA POLYMERASE SIGMA FACTOR RPO"/>
    <property type="match status" value="1"/>
</dbReference>
<keyword evidence="2" id="KW-0805">Transcription regulation</keyword>
<feature type="domain" description="RNA polymerase sigma-70" evidence="7">
    <location>
        <begin position="543"/>
        <end position="569"/>
    </location>
</feature>
<dbReference type="InterPro" id="IPR050239">
    <property type="entry name" value="Sigma-70_RNA_pol_init_factors"/>
</dbReference>
<dbReference type="SUPFAM" id="SSF88946">
    <property type="entry name" value="Sigma2 domain of RNA polymerase sigma factors"/>
    <property type="match status" value="1"/>
</dbReference>
<proteinExistence type="inferred from homology"/>
<keyword evidence="5" id="KW-0804">Transcription</keyword>
<evidence type="ECO:0000256" key="5">
    <source>
        <dbReference type="ARBA" id="ARBA00023163"/>
    </source>
</evidence>
<dbReference type="InterPro" id="IPR007624">
    <property type="entry name" value="RNA_pol_sigma70_r3"/>
</dbReference>
<evidence type="ECO:0000256" key="3">
    <source>
        <dbReference type="ARBA" id="ARBA00023082"/>
    </source>
</evidence>
<keyword evidence="9" id="KW-1185">Reference proteome</keyword>
<dbReference type="InterPro" id="IPR000943">
    <property type="entry name" value="RNA_pol_sigma70"/>
</dbReference>
<dbReference type="GO" id="GO:0006352">
    <property type="term" value="P:DNA-templated transcription initiation"/>
    <property type="evidence" value="ECO:0007669"/>
    <property type="project" value="InterPro"/>
</dbReference>
<dbReference type="EMBL" id="JBBWWQ010000011">
    <property type="protein sequence ID" value="KAK8935676.1"/>
    <property type="molecule type" value="Genomic_DNA"/>
</dbReference>
<dbReference type="GO" id="GO:0016987">
    <property type="term" value="F:sigma factor activity"/>
    <property type="evidence" value="ECO:0007669"/>
    <property type="project" value="UniProtKB-KW"/>
</dbReference>
<dbReference type="PROSITE" id="PS00716">
    <property type="entry name" value="SIGMA70_2"/>
    <property type="match status" value="1"/>
</dbReference>
<dbReference type="Pfam" id="PF04542">
    <property type="entry name" value="Sigma70_r2"/>
    <property type="match status" value="1"/>
</dbReference>
<evidence type="ECO:0000259" key="6">
    <source>
        <dbReference type="PROSITE" id="PS00715"/>
    </source>
</evidence>
<dbReference type="PANTHER" id="PTHR30603:SF45">
    <property type="entry name" value="RNA POLYMERASE SIGMA FACTOR SIGF, CHLOROPLASTIC"/>
    <property type="match status" value="1"/>
</dbReference>
<organism evidence="8 9">
    <name type="scientific">Platanthera zijinensis</name>
    <dbReference type="NCBI Taxonomy" id="2320716"/>
    <lineage>
        <taxon>Eukaryota</taxon>
        <taxon>Viridiplantae</taxon>
        <taxon>Streptophyta</taxon>
        <taxon>Embryophyta</taxon>
        <taxon>Tracheophyta</taxon>
        <taxon>Spermatophyta</taxon>
        <taxon>Magnoliopsida</taxon>
        <taxon>Liliopsida</taxon>
        <taxon>Asparagales</taxon>
        <taxon>Orchidaceae</taxon>
        <taxon>Orchidoideae</taxon>
        <taxon>Orchideae</taxon>
        <taxon>Orchidinae</taxon>
        <taxon>Platanthera</taxon>
    </lineage>
</organism>
<dbReference type="Gene3D" id="1.10.10.10">
    <property type="entry name" value="Winged helix-like DNA-binding domain superfamily/Winged helix DNA-binding domain"/>
    <property type="match status" value="2"/>
</dbReference>
<evidence type="ECO:0000313" key="9">
    <source>
        <dbReference type="Proteomes" id="UP001418222"/>
    </source>
</evidence>
<dbReference type="NCBIfam" id="TIGR02937">
    <property type="entry name" value="sigma70-ECF"/>
    <property type="match status" value="1"/>
</dbReference>
<dbReference type="Gene3D" id="1.20.120.1810">
    <property type="match status" value="1"/>
</dbReference>
<accession>A0AAP0BCD3</accession>
<protein>
    <recommendedName>
        <fullName evidence="6 7">RNA polymerase sigma-70 domain-containing protein</fullName>
    </recommendedName>
</protein>
<dbReference type="Proteomes" id="UP001418222">
    <property type="component" value="Unassembled WGS sequence"/>
</dbReference>
<dbReference type="InterPro" id="IPR036388">
    <property type="entry name" value="WH-like_DNA-bd_sf"/>
</dbReference>
<keyword evidence="3" id="KW-0731">Sigma factor</keyword>
<dbReference type="InterPro" id="IPR013325">
    <property type="entry name" value="RNA_pol_sigma_r2"/>
</dbReference>
<dbReference type="SUPFAM" id="SSF88659">
    <property type="entry name" value="Sigma3 and sigma4 domains of RNA polymerase sigma factors"/>
    <property type="match status" value="2"/>
</dbReference>
<dbReference type="InterPro" id="IPR013324">
    <property type="entry name" value="RNA_pol_sigma_r3/r4-like"/>
</dbReference>
<evidence type="ECO:0000256" key="4">
    <source>
        <dbReference type="ARBA" id="ARBA00023125"/>
    </source>
</evidence>
<dbReference type="Pfam" id="PF04545">
    <property type="entry name" value="Sigma70_r4"/>
    <property type="match status" value="1"/>
</dbReference>
<sequence>MEAGRSLLSPPPPSISRTHFRNPLSSSSVMMLHGQASRAIISTTTSAARCFPTFLLTQEKHSNYNNSSTTQEEKVAQAMVDLQNVEDCSLSSEEREKYHFGLYLKNMERGLLCHPGLWYLFLSTYNLERPCIMGAAQLISEKHAGVNTDLMQIEQNKVNTMSPKDVLALAKRALMASQDAALLMEKSRIVHMFTEENQDLSLDPSGSTFENSIEGKTTLRSIDGNTTLRSIRFSKRQSKKRKVFTKSSDFPSETSTGMTDKVKRTEKKIDNNDPLRMFLRGPETKQLLTITEEKDLFVQIQDLMGLEAVKEKLSIQFGREPTLIEWAQATGISCHELQAYISSGIRGRNRVIYANFRLVIHIAKQYEGKGLNIQDLLQEGSIGLMKSLEKFKPKLGCRFSTYAYWWIRQSIIKSIFQHSRTIRLPENVFGELKKIRAAKRMCLHEGRAPTYEELAKQAGMHVSKLENLLRISKNPISIQGHTWIDQDITFQEVTADPMIETPELAVDKQMMRQHVHSLLGVLSPRERKLVRLRFGIKHSEPKSLQQIGDLFGISKERVRQLESRALNKLKACCSTQELGSYSHFLL</sequence>
<evidence type="ECO:0000256" key="1">
    <source>
        <dbReference type="ARBA" id="ARBA00007788"/>
    </source>
</evidence>
<name>A0AAP0BCD3_9ASPA</name>
<keyword evidence="4" id="KW-0238">DNA-binding</keyword>
<dbReference type="PRINTS" id="PR00046">
    <property type="entry name" value="SIGMA70FCT"/>
</dbReference>
<evidence type="ECO:0000256" key="2">
    <source>
        <dbReference type="ARBA" id="ARBA00023015"/>
    </source>
</evidence>